<reference evidence="1" key="1">
    <citation type="journal article" date="2015" name="Genome Announc.">
        <title>Draft Genome Sequence of Tolypothrix boutellei Strain VB521301.</title>
        <authorList>
            <person name="Chandrababunaidu M.M."/>
            <person name="Singh D."/>
            <person name="Sen D."/>
            <person name="Bhan S."/>
            <person name="Das S."/>
            <person name="Gupta A."/>
            <person name="Adhikary S.P."/>
            <person name="Tripathy S."/>
        </authorList>
    </citation>
    <scope>NUCLEOTIDE SEQUENCE</scope>
    <source>
        <strain evidence="1">VB521301</strain>
    </source>
</reference>
<accession>A0A0C1R8C1</accession>
<sequence length="73" mass="8453">MSRQVKSSDELENNFIDERVKKLLPIFEALAPYKLNQRKKGVGDIPGWEKLAVQEARLLKLTYPCLLYTSRCV</sequence>
<organism evidence="1">
    <name type="scientific">Tolypothrix bouteillei VB521301</name>
    <dbReference type="NCBI Taxonomy" id="1479485"/>
    <lineage>
        <taxon>Bacteria</taxon>
        <taxon>Bacillati</taxon>
        <taxon>Cyanobacteriota</taxon>
        <taxon>Cyanophyceae</taxon>
        <taxon>Nostocales</taxon>
        <taxon>Tolypothrichaceae</taxon>
        <taxon>Tolypothrix</taxon>
    </lineage>
</organism>
<dbReference type="EMBL" id="JHEG02000004">
    <property type="protein sequence ID" value="KIE13819.1"/>
    <property type="molecule type" value="Genomic_DNA"/>
</dbReference>
<comment type="caution">
    <text evidence="1">The sequence shown here is derived from an EMBL/GenBank/DDBJ whole genome shotgun (WGS) entry which is preliminary data.</text>
</comment>
<evidence type="ECO:0000313" key="1">
    <source>
        <dbReference type="EMBL" id="KIE13819.1"/>
    </source>
</evidence>
<gene>
    <name evidence="1" type="ORF">DA73_0201830</name>
</gene>
<proteinExistence type="predicted"/>
<dbReference type="AlphaFoldDB" id="A0A0C1R8C1"/>
<protein>
    <submittedName>
        <fullName evidence="1">Uncharacterized protein</fullName>
    </submittedName>
</protein>
<name>A0A0C1R8C1_9CYAN</name>